<evidence type="ECO:0000313" key="1">
    <source>
        <dbReference type="EMBL" id="RAL12304.1"/>
    </source>
</evidence>
<protein>
    <recommendedName>
        <fullName evidence="3">Amidohydrolase-related domain-containing protein</fullName>
    </recommendedName>
</protein>
<organism evidence="1 2">
    <name type="scientific">Aspergillus homomorphus (strain CBS 101889)</name>
    <dbReference type="NCBI Taxonomy" id="1450537"/>
    <lineage>
        <taxon>Eukaryota</taxon>
        <taxon>Fungi</taxon>
        <taxon>Dikarya</taxon>
        <taxon>Ascomycota</taxon>
        <taxon>Pezizomycotina</taxon>
        <taxon>Eurotiomycetes</taxon>
        <taxon>Eurotiomycetidae</taxon>
        <taxon>Eurotiales</taxon>
        <taxon>Aspergillaceae</taxon>
        <taxon>Aspergillus</taxon>
        <taxon>Aspergillus subgen. Circumdati</taxon>
    </lineage>
</organism>
<dbReference type="InterPro" id="IPR051781">
    <property type="entry name" value="Metallo-dep_Hydrolase"/>
</dbReference>
<dbReference type="PANTHER" id="PTHR43135">
    <property type="entry name" value="ALPHA-D-RIBOSE 1-METHYLPHOSPHONATE 5-TRIPHOSPHATE DIPHOSPHATASE"/>
    <property type="match status" value="1"/>
</dbReference>
<sequence>MGMVACPGLVDDDVDEYELLGGRNGPSGATCAYPGVFGSELQALSATTLPRVRAMKSRFLDSSMNFLVSPWWEGEEWMVKLTSTISRGAHQGQQLSSTWEEALGVFACSYRSCTLISRRVRFVPHDFFEENPVREAGVSWATPALLFCHVRIFTGLVEISRGSVLVQNGIITAVSDQAEMQPPNASTIVLSRPGHTLLPGFIDGHVHVWRQTAPLLQSRGFWTDHRLRYALGDAVRAGAVRRAAAEDPDAADFRTASQASPGRPRENRRRGLRADLVLVEGNPMLNIHDTLDFARCVEEMHLVFCLQGELG</sequence>
<dbReference type="OrthoDB" id="5595695at2759"/>
<gene>
    <name evidence="1" type="ORF">BO97DRAFT_424824</name>
</gene>
<evidence type="ECO:0000313" key="2">
    <source>
        <dbReference type="Proteomes" id="UP000248961"/>
    </source>
</evidence>
<name>A0A395I189_ASPHC</name>
<dbReference type="GeneID" id="37201296"/>
<dbReference type="GO" id="GO:0016810">
    <property type="term" value="F:hydrolase activity, acting on carbon-nitrogen (but not peptide) bonds"/>
    <property type="evidence" value="ECO:0007669"/>
    <property type="project" value="InterPro"/>
</dbReference>
<dbReference type="InterPro" id="IPR011059">
    <property type="entry name" value="Metal-dep_hydrolase_composite"/>
</dbReference>
<keyword evidence="2" id="KW-1185">Reference proteome</keyword>
<dbReference type="RefSeq" id="XP_025551458.1">
    <property type="nucleotide sequence ID" value="XM_025697007.1"/>
</dbReference>
<dbReference type="AlphaFoldDB" id="A0A395I189"/>
<accession>A0A395I189</accession>
<dbReference type="Gene3D" id="2.30.40.10">
    <property type="entry name" value="Urease, subunit C, domain 1"/>
    <property type="match status" value="1"/>
</dbReference>
<dbReference type="PANTHER" id="PTHR43135:SF3">
    <property type="entry name" value="ALPHA-D-RIBOSE 1-METHYLPHOSPHONATE 5-TRIPHOSPHATE DIPHOSPHATASE"/>
    <property type="match status" value="1"/>
</dbReference>
<dbReference type="VEuPathDB" id="FungiDB:BO97DRAFT_424824"/>
<evidence type="ECO:0008006" key="3">
    <source>
        <dbReference type="Google" id="ProtNLM"/>
    </source>
</evidence>
<dbReference type="Gene3D" id="3.20.20.140">
    <property type="entry name" value="Metal-dependent hydrolases"/>
    <property type="match status" value="1"/>
</dbReference>
<dbReference type="Proteomes" id="UP000248961">
    <property type="component" value="Unassembled WGS sequence"/>
</dbReference>
<proteinExistence type="predicted"/>
<dbReference type="EMBL" id="KZ824284">
    <property type="protein sequence ID" value="RAL12304.1"/>
    <property type="molecule type" value="Genomic_DNA"/>
</dbReference>
<reference evidence="1 2" key="1">
    <citation type="submission" date="2018-02" db="EMBL/GenBank/DDBJ databases">
        <title>The genomes of Aspergillus section Nigri reveals drivers in fungal speciation.</title>
        <authorList>
            <consortium name="DOE Joint Genome Institute"/>
            <person name="Vesth T.C."/>
            <person name="Nybo J."/>
            <person name="Theobald S."/>
            <person name="Brandl J."/>
            <person name="Frisvad J.C."/>
            <person name="Nielsen K.F."/>
            <person name="Lyhne E.K."/>
            <person name="Kogle M.E."/>
            <person name="Kuo A."/>
            <person name="Riley R."/>
            <person name="Clum A."/>
            <person name="Nolan M."/>
            <person name="Lipzen A."/>
            <person name="Salamov A."/>
            <person name="Henrissat B."/>
            <person name="Wiebenga A."/>
            <person name="De vries R.P."/>
            <person name="Grigoriev I.V."/>
            <person name="Mortensen U.H."/>
            <person name="Andersen M.R."/>
            <person name="Baker S.E."/>
        </authorList>
    </citation>
    <scope>NUCLEOTIDE SEQUENCE [LARGE SCALE GENOMIC DNA]</scope>
    <source>
        <strain evidence="1 2">CBS 101889</strain>
    </source>
</reference>
<dbReference type="SUPFAM" id="SSF51338">
    <property type="entry name" value="Composite domain of metallo-dependent hydrolases"/>
    <property type="match status" value="1"/>
</dbReference>
<dbReference type="STRING" id="1450537.A0A395I189"/>